<evidence type="ECO:0000313" key="3">
    <source>
        <dbReference type="Proteomes" id="UP001165653"/>
    </source>
</evidence>
<dbReference type="RefSeq" id="WP_264511341.1">
    <property type="nucleotide sequence ID" value="NZ_JAPDDR010000002.1"/>
</dbReference>
<evidence type="ECO:0000256" key="1">
    <source>
        <dbReference type="SAM" id="Phobius"/>
    </source>
</evidence>
<evidence type="ECO:0000313" key="2">
    <source>
        <dbReference type="EMBL" id="MCW1912686.1"/>
    </source>
</evidence>
<keyword evidence="1" id="KW-1133">Transmembrane helix</keyword>
<accession>A0ABT3FYN4</accession>
<keyword evidence="3" id="KW-1185">Reference proteome</keyword>
<name>A0ABT3FYN4_9BACT</name>
<evidence type="ECO:0008006" key="4">
    <source>
        <dbReference type="Google" id="ProtNLM"/>
    </source>
</evidence>
<dbReference type="Proteomes" id="UP001165653">
    <property type="component" value="Unassembled WGS sequence"/>
</dbReference>
<keyword evidence="1" id="KW-0472">Membrane</keyword>
<protein>
    <recommendedName>
        <fullName evidence="4">SGNH/GDSL hydrolase family protein</fullName>
    </recommendedName>
</protein>
<keyword evidence="1" id="KW-0812">Transmembrane</keyword>
<reference evidence="2" key="1">
    <citation type="submission" date="2022-10" db="EMBL/GenBank/DDBJ databases">
        <title>Luteolibacter sp. GHJ8, whole genome shotgun sequencing project.</title>
        <authorList>
            <person name="Zhao G."/>
            <person name="Shen L."/>
        </authorList>
    </citation>
    <scope>NUCLEOTIDE SEQUENCE</scope>
    <source>
        <strain evidence="2">GHJ8</strain>
    </source>
</reference>
<proteinExistence type="predicted"/>
<gene>
    <name evidence="2" type="ORF">OJ996_03810</name>
</gene>
<feature type="transmembrane region" description="Helical" evidence="1">
    <location>
        <begin position="12"/>
        <end position="31"/>
    </location>
</feature>
<sequence>MASSTSSFRPSYWPALVLGLAACFGAQTFVLRWTGGRTTKSESNFFSSVARLQSGIRGTPEVLLLGSSITGRFPDRSRGVEGVGNLGCDGGSAVEILRAMDRGTVPRAARIIIEGNTLFRAIGAGETELAAALEKRWFRTGVELPNLSAAGRPSSMAYTLLMERKLGSVDAALAPPFAVATRPAVVEGQAPSFSKAEEVLLEELSGILKRLSATGSRILIVILPPGAVPGTPHLMLPEELSRRCDLPFWNLAAALPPDSIRLTDGVHMDPASAASTLRTLLDATGD</sequence>
<comment type="caution">
    <text evidence="2">The sequence shown here is derived from an EMBL/GenBank/DDBJ whole genome shotgun (WGS) entry which is preliminary data.</text>
</comment>
<dbReference type="EMBL" id="JAPDDR010000002">
    <property type="protein sequence ID" value="MCW1912686.1"/>
    <property type="molecule type" value="Genomic_DNA"/>
</dbReference>
<organism evidence="2 3">
    <name type="scientific">Luteolibacter rhizosphaerae</name>
    <dbReference type="NCBI Taxonomy" id="2989719"/>
    <lineage>
        <taxon>Bacteria</taxon>
        <taxon>Pseudomonadati</taxon>
        <taxon>Verrucomicrobiota</taxon>
        <taxon>Verrucomicrobiia</taxon>
        <taxon>Verrucomicrobiales</taxon>
        <taxon>Verrucomicrobiaceae</taxon>
        <taxon>Luteolibacter</taxon>
    </lineage>
</organism>